<dbReference type="AlphaFoldDB" id="A0AAV4NQG7"/>
<accession>A0AAV4NQG7</accession>
<reference evidence="2 3" key="1">
    <citation type="submission" date="2021-06" db="EMBL/GenBank/DDBJ databases">
        <title>Caerostris extrusa draft genome.</title>
        <authorList>
            <person name="Kono N."/>
            <person name="Arakawa K."/>
        </authorList>
    </citation>
    <scope>NUCLEOTIDE SEQUENCE [LARGE SCALE GENOMIC DNA]</scope>
</reference>
<dbReference type="EMBL" id="BPLR01003543">
    <property type="protein sequence ID" value="GIX85799.1"/>
    <property type="molecule type" value="Genomic_DNA"/>
</dbReference>
<organism evidence="2 3">
    <name type="scientific">Caerostris extrusa</name>
    <name type="common">Bark spider</name>
    <name type="synonym">Caerostris bankana</name>
    <dbReference type="NCBI Taxonomy" id="172846"/>
    <lineage>
        <taxon>Eukaryota</taxon>
        <taxon>Metazoa</taxon>
        <taxon>Ecdysozoa</taxon>
        <taxon>Arthropoda</taxon>
        <taxon>Chelicerata</taxon>
        <taxon>Arachnida</taxon>
        <taxon>Araneae</taxon>
        <taxon>Araneomorphae</taxon>
        <taxon>Entelegynae</taxon>
        <taxon>Araneoidea</taxon>
        <taxon>Araneidae</taxon>
        <taxon>Caerostris</taxon>
    </lineage>
</organism>
<keyword evidence="3" id="KW-1185">Reference proteome</keyword>
<sequence length="80" mass="9188">MKTPSECFMTLKQLCKNLHLRLRNWHPNALHIVRCTLPESDVFNDVWNGGFSQQNAPIPFKDSENIGAGRLSHRFSPLEP</sequence>
<feature type="region of interest" description="Disordered" evidence="1">
    <location>
        <begin position="58"/>
        <end position="80"/>
    </location>
</feature>
<name>A0AAV4NQG7_CAEEX</name>
<comment type="caution">
    <text evidence="2">The sequence shown here is derived from an EMBL/GenBank/DDBJ whole genome shotgun (WGS) entry which is preliminary data.</text>
</comment>
<evidence type="ECO:0000313" key="2">
    <source>
        <dbReference type="EMBL" id="GIX85799.1"/>
    </source>
</evidence>
<gene>
    <name evidence="2" type="ORF">CEXT_132891</name>
</gene>
<evidence type="ECO:0000313" key="3">
    <source>
        <dbReference type="Proteomes" id="UP001054945"/>
    </source>
</evidence>
<protein>
    <submittedName>
        <fullName evidence="2">Uncharacterized protein</fullName>
    </submittedName>
</protein>
<proteinExistence type="predicted"/>
<evidence type="ECO:0000256" key="1">
    <source>
        <dbReference type="SAM" id="MobiDB-lite"/>
    </source>
</evidence>
<dbReference type="Proteomes" id="UP001054945">
    <property type="component" value="Unassembled WGS sequence"/>
</dbReference>